<dbReference type="EMBL" id="MU118060">
    <property type="protein sequence ID" value="KAF9646347.1"/>
    <property type="molecule type" value="Genomic_DNA"/>
</dbReference>
<gene>
    <name evidence="1" type="ORF">BDM02DRAFT_3118757</name>
</gene>
<evidence type="ECO:0000313" key="1">
    <source>
        <dbReference type="EMBL" id="KAF9646347.1"/>
    </source>
</evidence>
<reference evidence="1" key="1">
    <citation type="submission" date="2019-10" db="EMBL/GenBank/DDBJ databases">
        <authorList>
            <consortium name="DOE Joint Genome Institute"/>
            <person name="Kuo A."/>
            <person name="Miyauchi S."/>
            <person name="Kiss E."/>
            <person name="Drula E."/>
            <person name="Kohler A."/>
            <person name="Sanchez-Garcia M."/>
            <person name="Andreopoulos B."/>
            <person name="Barry K.W."/>
            <person name="Bonito G."/>
            <person name="Buee M."/>
            <person name="Carver A."/>
            <person name="Chen C."/>
            <person name="Cichocki N."/>
            <person name="Clum A."/>
            <person name="Culley D."/>
            <person name="Crous P.W."/>
            <person name="Fauchery L."/>
            <person name="Girlanda M."/>
            <person name="Hayes R."/>
            <person name="Keri Z."/>
            <person name="Labutti K."/>
            <person name="Lipzen A."/>
            <person name="Lombard V."/>
            <person name="Magnuson J."/>
            <person name="Maillard F."/>
            <person name="Morin E."/>
            <person name="Murat C."/>
            <person name="Nolan M."/>
            <person name="Ohm R."/>
            <person name="Pangilinan J."/>
            <person name="Pereira M."/>
            <person name="Perotto S."/>
            <person name="Peter M."/>
            <person name="Riley R."/>
            <person name="Sitrit Y."/>
            <person name="Stielow B."/>
            <person name="Szollosi G."/>
            <person name="Zifcakova L."/>
            <person name="Stursova M."/>
            <person name="Spatafora J.W."/>
            <person name="Tedersoo L."/>
            <person name="Vaario L.-M."/>
            <person name="Yamada A."/>
            <person name="Yan M."/>
            <person name="Wang P."/>
            <person name="Xu J."/>
            <person name="Bruns T."/>
            <person name="Baldrian P."/>
            <person name="Vilgalys R."/>
            <person name="Henrissat B."/>
            <person name="Grigoriev I.V."/>
            <person name="Hibbett D."/>
            <person name="Nagy L.G."/>
            <person name="Martin F.M."/>
        </authorList>
    </citation>
    <scope>NUCLEOTIDE SEQUENCE</scope>
    <source>
        <strain evidence="1">P2</strain>
    </source>
</reference>
<name>A0ACB6Z9S7_THEGA</name>
<accession>A0ACB6Z9S7</accession>
<proteinExistence type="predicted"/>
<dbReference type="Proteomes" id="UP000886501">
    <property type="component" value="Unassembled WGS sequence"/>
</dbReference>
<evidence type="ECO:0000313" key="2">
    <source>
        <dbReference type="Proteomes" id="UP000886501"/>
    </source>
</evidence>
<reference evidence="1" key="2">
    <citation type="journal article" date="2020" name="Nat. Commun.">
        <title>Large-scale genome sequencing of mycorrhizal fungi provides insights into the early evolution of symbiotic traits.</title>
        <authorList>
            <person name="Miyauchi S."/>
            <person name="Kiss E."/>
            <person name="Kuo A."/>
            <person name="Drula E."/>
            <person name="Kohler A."/>
            <person name="Sanchez-Garcia M."/>
            <person name="Morin E."/>
            <person name="Andreopoulos B."/>
            <person name="Barry K.W."/>
            <person name="Bonito G."/>
            <person name="Buee M."/>
            <person name="Carver A."/>
            <person name="Chen C."/>
            <person name="Cichocki N."/>
            <person name="Clum A."/>
            <person name="Culley D."/>
            <person name="Crous P.W."/>
            <person name="Fauchery L."/>
            <person name="Girlanda M."/>
            <person name="Hayes R.D."/>
            <person name="Keri Z."/>
            <person name="LaButti K."/>
            <person name="Lipzen A."/>
            <person name="Lombard V."/>
            <person name="Magnuson J."/>
            <person name="Maillard F."/>
            <person name="Murat C."/>
            <person name="Nolan M."/>
            <person name="Ohm R.A."/>
            <person name="Pangilinan J."/>
            <person name="Pereira M.F."/>
            <person name="Perotto S."/>
            <person name="Peter M."/>
            <person name="Pfister S."/>
            <person name="Riley R."/>
            <person name="Sitrit Y."/>
            <person name="Stielow J.B."/>
            <person name="Szollosi G."/>
            <person name="Zifcakova L."/>
            <person name="Stursova M."/>
            <person name="Spatafora J.W."/>
            <person name="Tedersoo L."/>
            <person name="Vaario L.M."/>
            <person name="Yamada A."/>
            <person name="Yan M."/>
            <person name="Wang P."/>
            <person name="Xu J."/>
            <person name="Bruns T."/>
            <person name="Baldrian P."/>
            <person name="Vilgalys R."/>
            <person name="Dunand C."/>
            <person name="Henrissat B."/>
            <person name="Grigoriev I.V."/>
            <person name="Hibbett D."/>
            <person name="Nagy L.G."/>
            <person name="Martin F.M."/>
        </authorList>
    </citation>
    <scope>NUCLEOTIDE SEQUENCE</scope>
    <source>
        <strain evidence="1">P2</strain>
    </source>
</reference>
<sequence length="70" mass="7809">MHMSSLLDVYAIRTPLGRLNVLIQTQNTSLEYNPSHLDSTHLISDLSPASRSRVLLSNINALTTNDVYLL</sequence>
<keyword evidence="2" id="KW-1185">Reference proteome</keyword>
<protein>
    <submittedName>
        <fullName evidence="1">Uncharacterized protein</fullName>
    </submittedName>
</protein>
<organism evidence="1 2">
    <name type="scientific">Thelephora ganbajun</name>
    <name type="common">Ganba fungus</name>
    <dbReference type="NCBI Taxonomy" id="370292"/>
    <lineage>
        <taxon>Eukaryota</taxon>
        <taxon>Fungi</taxon>
        <taxon>Dikarya</taxon>
        <taxon>Basidiomycota</taxon>
        <taxon>Agaricomycotina</taxon>
        <taxon>Agaricomycetes</taxon>
        <taxon>Thelephorales</taxon>
        <taxon>Thelephoraceae</taxon>
        <taxon>Thelephora</taxon>
    </lineage>
</organism>
<comment type="caution">
    <text evidence="1">The sequence shown here is derived from an EMBL/GenBank/DDBJ whole genome shotgun (WGS) entry which is preliminary data.</text>
</comment>